<name>A0A158P695_ANGCA</name>
<dbReference type="PROSITE" id="PS51800">
    <property type="entry name" value="ZF_CHHC_U11_48K"/>
    <property type="match status" value="1"/>
</dbReference>
<dbReference type="InterPro" id="IPR021721">
    <property type="entry name" value="Znf_CCCH-type_TRM13"/>
</dbReference>
<evidence type="ECO:0000256" key="4">
    <source>
        <dbReference type="ARBA" id="ARBA00022691"/>
    </source>
</evidence>
<dbReference type="AlphaFoldDB" id="A0A158P695"/>
<dbReference type="InterPro" id="IPR007871">
    <property type="entry name" value="Methyltransferase_TRM13"/>
</dbReference>
<accession>A0A158P695</accession>
<dbReference type="InterPro" id="IPR029063">
    <property type="entry name" value="SAM-dependent_MTases_sf"/>
</dbReference>
<keyword evidence="2 12" id="KW-0489">Methyltransferase</keyword>
<keyword evidence="6 12" id="KW-0479">Metal-binding</keyword>
<comment type="catalytic activity">
    <reaction evidence="11 12">
        <text>adenosine(4) in tRNA(His) + S-adenosyl-L-methionine = 2'-O-methyladenosine(4) in tRNA(His) + S-adenosyl-L-homocysteine + H(+)</text>
        <dbReference type="Rhea" id="RHEA:43196"/>
        <dbReference type="Rhea" id="RHEA-COMP:10401"/>
        <dbReference type="Rhea" id="RHEA-COMP:10402"/>
        <dbReference type="ChEBI" id="CHEBI:15378"/>
        <dbReference type="ChEBI" id="CHEBI:57856"/>
        <dbReference type="ChEBI" id="CHEBI:59789"/>
        <dbReference type="ChEBI" id="CHEBI:74411"/>
        <dbReference type="ChEBI" id="CHEBI:74477"/>
        <dbReference type="EC" id="2.1.1.225"/>
    </reaction>
</comment>
<keyword evidence="7 12" id="KW-0863">Zinc-finger</keyword>
<dbReference type="InterPro" id="IPR039044">
    <property type="entry name" value="Trm13"/>
</dbReference>
<evidence type="ECO:0000256" key="11">
    <source>
        <dbReference type="ARBA" id="ARBA00049393"/>
    </source>
</evidence>
<dbReference type="Pfam" id="PF05206">
    <property type="entry name" value="TRM13"/>
    <property type="match status" value="2"/>
</dbReference>
<dbReference type="GO" id="GO:0106050">
    <property type="term" value="F:tRNA 2'-O-methyltransferase activity"/>
    <property type="evidence" value="ECO:0007669"/>
    <property type="project" value="UniProtKB-UniRule"/>
</dbReference>
<evidence type="ECO:0000256" key="7">
    <source>
        <dbReference type="ARBA" id="ARBA00022771"/>
    </source>
</evidence>
<evidence type="ECO:0000256" key="6">
    <source>
        <dbReference type="ARBA" id="ARBA00022723"/>
    </source>
</evidence>
<comment type="catalytic activity">
    <reaction evidence="9 12">
        <text>cytidine(4) in tRNA(Pro) + S-adenosyl-L-methionine = 2'-O-methylcytidine(4) in tRNA(Pro) + S-adenosyl-L-homocysteine + H(+)</text>
        <dbReference type="Rhea" id="RHEA:32767"/>
        <dbReference type="Rhea" id="RHEA-COMP:10397"/>
        <dbReference type="Rhea" id="RHEA-COMP:10398"/>
        <dbReference type="ChEBI" id="CHEBI:15378"/>
        <dbReference type="ChEBI" id="CHEBI:57856"/>
        <dbReference type="ChEBI" id="CHEBI:59789"/>
        <dbReference type="ChEBI" id="CHEBI:74495"/>
        <dbReference type="ChEBI" id="CHEBI:82748"/>
        <dbReference type="EC" id="2.1.1.225"/>
    </reaction>
</comment>
<reference evidence="14" key="1">
    <citation type="submission" date="2012-09" db="EMBL/GenBank/DDBJ databases">
        <authorList>
            <person name="Martin A.A."/>
        </authorList>
    </citation>
    <scope>NUCLEOTIDE SEQUENCE</scope>
</reference>
<evidence type="ECO:0000313" key="14">
    <source>
        <dbReference type="Proteomes" id="UP000035642"/>
    </source>
</evidence>
<comment type="function">
    <text evidence="12">tRNA methylase which 2'-O-methylates cytidine(4) in tRNA(Pro) and tRNA(Gly)(GCC), and adenosine(4) in tRNA(His).</text>
</comment>
<dbReference type="PANTHER" id="PTHR12998">
    <property type="entry name" value="TRNA:M(4)X MODIFICATION ENZYME TRM13 HOMOLOG"/>
    <property type="match status" value="1"/>
</dbReference>
<comment type="similarity">
    <text evidence="1 12">Belongs to the methyltransferase TRM13 family.</text>
</comment>
<evidence type="ECO:0000256" key="1">
    <source>
        <dbReference type="ARBA" id="ARBA00005265"/>
    </source>
</evidence>
<keyword evidence="4 12" id="KW-0949">S-adenosyl-L-methionine</keyword>
<dbReference type="EC" id="2.1.1.225" evidence="12"/>
<evidence type="ECO:0000256" key="3">
    <source>
        <dbReference type="ARBA" id="ARBA00022679"/>
    </source>
</evidence>
<evidence type="ECO:0000256" key="10">
    <source>
        <dbReference type="ARBA" id="ARBA00048635"/>
    </source>
</evidence>
<keyword evidence="3 12" id="KW-0808">Transferase</keyword>
<dbReference type="Proteomes" id="UP000035642">
    <property type="component" value="Unassembled WGS sequence"/>
</dbReference>
<dbReference type="Pfam" id="PF11722">
    <property type="entry name" value="zf-TRM13_CCCH"/>
    <property type="match status" value="1"/>
</dbReference>
<evidence type="ECO:0000256" key="12">
    <source>
        <dbReference type="RuleBase" id="RU367103"/>
    </source>
</evidence>
<dbReference type="STRING" id="6313.A0A158P695"/>
<dbReference type="GO" id="GO:0030488">
    <property type="term" value="P:tRNA methylation"/>
    <property type="evidence" value="ECO:0007669"/>
    <property type="project" value="InterPro"/>
</dbReference>
<organism evidence="14 15">
    <name type="scientific">Angiostrongylus cantonensis</name>
    <name type="common">Rat lungworm</name>
    <dbReference type="NCBI Taxonomy" id="6313"/>
    <lineage>
        <taxon>Eukaryota</taxon>
        <taxon>Metazoa</taxon>
        <taxon>Ecdysozoa</taxon>
        <taxon>Nematoda</taxon>
        <taxon>Chromadorea</taxon>
        <taxon>Rhabditida</taxon>
        <taxon>Rhabditina</taxon>
        <taxon>Rhabditomorpha</taxon>
        <taxon>Strongyloidea</taxon>
        <taxon>Metastrongylidae</taxon>
        <taxon>Angiostrongylus</taxon>
    </lineage>
</organism>
<dbReference type="InterPro" id="IPR022776">
    <property type="entry name" value="TRM13/UPF0224_CHHC_Znf_dom"/>
</dbReference>
<dbReference type="PANTHER" id="PTHR12998:SF0">
    <property type="entry name" value="TRNA:M(4)X MODIFICATION ENZYME TRM13 HOMOLOG"/>
    <property type="match status" value="1"/>
</dbReference>
<keyword evidence="14" id="KW-1185">Reference proteome</keyword>
<feature type="domain" description="CHHC U11-48K-type" evidence="13">
    <location>
        <begin position="46"/>
        <end position="73"/>
    </location>
</feature>
<comment type="catalytic activity">
    <reaction evidence="10 12">
        <text>cytidine(4) in tRNA(Gly)(GCC) + S-adenosyl-L-methionine = 2'-O-methylcytidine(4) in tRNA(Gly)(GCC) + S-adenosyl-L-homocysteine + H(+)</text>
        <dbReference type="Rhea" id="RHEA:43192"/>
        <dbReference type="Rhea" id="RHEA-COMP:10399"/>
        <dbReference type="Rhea" id="RHEA-COMP:10400"/>
        <dbReference type="ChEBI" id="CHEBI:15378"/>
        <dbReference type="ChEBI" id="CHEBI:57856"/>
        <dbReference type="ChEBI" id="CHEBI:59789"/>
        <dbReference type="ChEBI" id="CHEBI:74495"/>
        <dbReference type="ChEBI" id="CHEBI:82748"/>
        <dbReference type="EC" id="2.1.1.225"/>
    </reaction>
</comment>
<evidence type="ECO:0000256" key="2">
    <source>
        <dbReference type="ARBA" id="ARBA00022603"/>
    </source>
</evidence>
<dbReference type="SUPFAM" id="SSF53335">
    <property type="entry name" value="S-adenosyl-L-methionine-dependent methyltransferases"/>
    <property type="match status" value="1"/>
</dbReference>
<evidence type="ECO:0000256" key="5">
    <source>
        <dbReference type="ARBA" id="ARBA00022694"/>
    </source>
</evidence>
<keyword evidence="5 12" id="KW-0819">tRNA processing</keyword>
<evidence type="ECO:0000256" key="9">
    <source>
        <dbReference type="ARBA" id="ARBA00048165"/>
    </source>
</evidence>
<evidence type="ECO:0000256" key="8">
    <source>
        <dbReference type="ARBA" id="ARBA00022833"/>
    </source>
</evidence>
<proteinExistence type="inferred from homology"/>
<dbReference type="GO" id="GO:0008270">
    <property type="term" value="F:zinc ion binding"/>
    <property type="evidence" value="ECO:0007669"/>
    <property type="project" value="UniProtKB-KW"/>
</dbReference>
<evidence type="ECO:0000313" key="15">
    <source>
        <dbReference type="WBParaSite" id="ACAC_0000073401-mRNA-1"/>
    </source>
</evidence>
<evidence type="ECO:0000259" key="13">
    <source>
        <dbReference type="PROSITE" id="PS51800"/>
    </source>
</evidence>
<protein>
    <recommendedName>
        <fullName evidence="12">tRNA:m(4)X modification enzyme TRM13</fullName>
        <ecNumber evidence="12">2.1.1.225</ecNumber>
    </recommendedName>
</protein>
<dbReference type="WBParaSite" id="ACAC_0000073401-mRNA-1">
    <property type="protein sequence ID" value="ACAC_0000073401-mRNA-1"/>
    <property type="gene ID" value="ACAC_0000073401"/>
</dbReference>
<reference evidence="15" key="2">
    <citation type="submission" date="2016-04" db="UniProtKB">
        <authorList>
            <consortium name="WormBaseParasite"/>
        </authorList>
    </citation>
    <scope>IDENTIFICATION</scope>
</reference>
<sequence>MFYAMSSSTYCAFIIPKKQRNCRMLVKVGQKYCGEHAIFDEQNKDRIPCPCDPKHTVDRKTVALHLQRCNSRLLEKSWIVKNINSIKGETRCIEKIDRKATQEEISGVIYKLQACYSSVRDEIERKQFQTPEIEDYLKQFPNVSDSKRKHLVQQSSIIGHMELAKLLRNEPSACIFELGAGKAQLSYWMAKLAPAASFLLIDRSGSRNKYDNKALQENPSLNMKRLRCSIEHLDLSEVEILCAVCKHFCGSATDAGIRCLSNGIEGGLALDGFLLVPCCHHKSRYTEYCGHDFLEKWNMNSESDFAALRHISAGIEFETSEGRLSPKWKEKLGRCAKVVLEAGRSRHLALLGFSTRVVEYVSPSITPENLLILGIRK</sequence>
<keyword evidence="8 12" id="KW-0862">Zinc</keyword>